<evidence type="ECO:0008006" key="4">
    <source>
        <dbReference type="Google" id="ProtNLM"/>
    </source>
</evidence>
<dbReference type="Proteomes" id="UP000177791">
    <property type="component" value="Unassembled WGS sequence"/>
</dbReference>
<evidence type="ECO:0000313" key="3">
    <source>
        <dbReference type="Proteomes" id="UP000177791"/>
    </source>
</evidence>
<dbReference type="RefSeq" id="WP_070735224.1">
    <property type="nucleotide sequence ID" value="NZ_MDZC01000079.1"/>
</dbReference>
<keyword evidence="1" id="KW-1133">Transmembrane helix</keyword>
<feature type="transmembrane region" description="Helical" evidence="1">
    <location>
        <begin position="151"/>
        <end position="170"/>
    </location>
</feature>
<feature type="transmembrane region" description="Helical" evidence="1">
    <location>
        <begin position="218"/>
        <end position="238"/>
    </location>
</feature>
<proteinExistence type="predicted"/>
<gene>
    <name evidence="2" type="ORF">BEN48_03070</name>
</gene>
<keyword evidence="3" id="KW-1185">Reference proteome</keyword>
<feature type="transmembrane region" description="Helical" evidence="1">
    <location>
        <begin position="191"/>
        <end position="212"/>
    </location>
</feature>
<keyword evidence="1" id="KW-0472">Membrane</keyword>
<evidence type="ECO:0000256" key="1">
    <source>
        <dbReference type="SAM" id="Phobius"/>
    </source>
</evidence>
<dbReference type="STRING" id="1908236.BEN48_03070"/>
<comment type="caution">
    <text evidence="2">The sequence shown here is derived from an EMBL/GenBank/DDBJ whole genome shotgun (WGS) entry which is preliminary data.</text>
</comment>
<accession>A0A1G1SYS3</accession>
<protein>
    <recommendedName>
        <fullName evidence="4">DUF4184 domain-containing protein</fullName>
    </recommendedName>
</protein>
<keyword evidence="1" id="KW-0812">Transmembrane</keyword>
<feature type="transmembrane region" description="Helical" evidence="1">
    <location>
        <begin position="103"/>
        <end position="123"/>
    </location>
</feature>
<name>A0A1G1SYS3_9BACT</name>
<feature type="transmembrane region" description="Helical" evidence="1">
    <location>
        <begin position="52"/>
        <end position="74"/>
    </location>
</feature>
<reference evidence="2 3" key="1">
    <citation type="submission" date="2016-08" db="EMBL/GenBank/DDBJ databases">
        <title>Hymenobacter coccineus sp. nov., Hymenobacter lapidarius sp. nov. and Hymenobacter glacialis sp. nov., isolated from Antarctic soil.</title>
        <authorList>
            <person name="Sedlacek I."/>
            <person name="Kralova S."/>
            <person name="Kyrova K."/>
            <person name="Maslanova I."/>
            <person name="Stankova E."/>
            <person name="Vrbovska V."/>
            <person name="Nemec M."/>
            <person name="Bartak M."/>
            <person name="Svec P."/>
            <person name="Busse H.-J."/>
            <person name="Pantucek R."/>
        </authorList>
    </citation>
    <scope>NUCLEOTIDE SEQUENCE [LARGE SCALE GENOMIC DNA]</scope>
    <source>
        <strain evidence="2 3">CCM 8648</strain>
    </source>
</reference>
<evidence type="ECO:0000313" key="2">
    <source>
        <dbReference type="EMBL" id="OGX83766.1"/>
    </source>
</evidence>
<sequence>MPFTLFHPALILPLRRLPKRWVSLTGLVAGSMAPDFEKFGKMKALNYYSHTWLSLLYFTLPVGLVLSFVFHAVVRNPLMQHLPEPVRRRLRGYRRFDWRRHFVKHYPAVVASVLLGGASHLLWDGLTHRQGPFARQLPFLDTHWSLGPVRLPGFMVLSVVTSLVALGYMAHMLWQLPKARRLPTPAPGFRLYWPAAALLTAGIIAVRVVAFGTTGNSWDIAVTVLSAFLLSLVLTPLLGKLGRRKARSAGNP</sequence>
<organism evidence="2 3">
    <name type="scientific">Hymenobacter glacialis</name>
    <dbReference type="NCBI Taxonomy" id="1908236"/>
    <lineage>
        <taxon>Bacteria</taxon>
        <taxon>Pseudomonadati</taxon>
        <taxon>Bacteroidota</taxon>
        <taxon>Cytophagia</taxon>
        <taxon>Cytophagales</taxon>
        <taxon>Hymenobacteraceae</taxon>
        <taxon>Hymenobacter</taxon>
    </lineage>
</organism>
<dbReference type="EMBL" id="MDZC01000079">
    <property type="protein sequence ID" value="OGX83766.1"/>
    <property type="molecule type" value="Genomic_DNA"/>
</dbReference>
<dbReference type="OrthoDB" id="8481923at2"/>
<dbReference type="AlphaFoldDB" id="A0A1G1SYS3"/>
<dbReference type="Pfam" id="PF13803">
    <property type="entry name" value="DUF4184"/>
    <property type="match status" value="1"/>
</dbReference>
<dbReference type="InterPro" id="IPR025238">
    <property type="entry name" value="DUF4184"/>
</dbReference>